<dbReference type="AlphaFoldDB" id="A0ABD4KT03"/>
<name>A0ABD4KT03_VIBAN</name>
<feature type="coiled-coil region" evidence="1">
    <location>
        <begin position="103"/>
        <end position="147"/>
    </location>
</feature>
<keyword evidence="1" id="KW-0175">Coiled coil</keyword>
<organism evidence="3 4">
    <name type="scientific">Vibrio anguillarum</name>
    <name type="common">Listonella anguillarum</name>
    <dbReference type="NCBI Taxonomy" id="55601"/>
    <lineage>
        <taxon>Bacteria</taxon>
        <taxon>Pseudomonadati</taxon>
        <taxon>Pseudomonadota</taxon>
        <taxon>Gammaproteobacteria</taxon>
        <taxon>Vibrionales</taxon>
        <taxon>Vibrionaceae</taxon>
        <taxon>Vibrio</taxon>
    </lineage>
</organism>
<proteinExistence type="predicted"/>
<keyword evidence="2" id="KW-0812">Transmembrane</keyword>
<evidence type="ECO:0000313" key="3">
    <source>
        <dbReference type="EMBL" id="MBF4274529.1"/>
    </source>
</evidence>
<evidence type="ECO:0000256" key="1">
    <source>
        <dbReference type="SAM" id="Coils"/>
    </source>
</evidence>
<dbReference type="Proteomes" id="UP000722957">
    <property type="component" value="Unassembled WGS sequence"/>
</dbReference>
<feature type="non-terminal residue" evidence="3">
    <location>
        <position position="174"/>
    </location>
</feature>
<keyword evidence="2" id="KW-1133">Transmembrane helix</keyword>
<protein>
    <submittedName>
        <fullName evidence="3">Uncharacterized protein</fullName>
    </submittedName>
</protein>
<dbReference type="RefSeq" id="WP_194574036.1">
    <property type="nucleotide sequence ID" value="NZ_RDOM01000347.1"/>
</dbReference>
<dbReference type="EMBL" id="RDOM01000347">
    <property type="protein sequence ID" value="MBF4274529.1"/>
    <property type="molecule type" value="Genomic_DNA"/>
</dbReference>
<evidence type="ECO:0000313" key="4">
    <source>
        <dbReference type="Proteomes" id="UP000722957"/>
    </source>
</evidence>
<keyword evidence="2" id="KW-0472">Membrane</keyword>
<accession>A0ABD4KT03</accession>
<sequence>WDKVQEHLIGVSVATIFTVLGVLIAWNWESFVEAYIQPQIQQSFERDGYFREEIKNGQFVVTDDNEFAKNEVIPSDKLESLKKDVFASKNSVIDSINNNKDIESRINKRLDDLVDENEKLQARLGELEKENNELRNYLDVIASKKLKVELFVSERDADKGKIVLNLYNPIISTA</sequence>
<feature type="transmembrane region" description="Helical" evidence="2">
    <location>
        <begin position="7"/>
        <end position="28"/>
    </location>
</feature>
<comment type="caution">
    <text evidence="3">The sequence shown here is derived from an EMBL/GenBank/DDBJ whole genome shotgun (WGS) entry which is preliminary data.</text>
</comment>
<gene>
    <name evidence="3" type="ORF">EAY07_21495</name>
</gene>
<reference evidence="3 4" key="1">
    <citation type="journal article" date="2021" name="PeerJ">
        <title>Analysis of 44 Vibrio anguillarum genomes reveals high genetic diversity.</title>
        <authorList>
            <person name="Hansen M.J."/>
            <person name="Dalsgaard I."/>
        </authorList>
    </citation>
    <scope>NUCLEOTIDE SEQUENCE [LARGE SCALE GENOMIC DNA]</scope>
    <source>
        <strain evidence="3 4">17-16730-2A</strain>
    </source>
</reference>
<evidence type="ECO:0000256" key="2">
    <source>
        <dbReference type="SAM" id="Phobius"/>
    </source>
</evidence>
<feature type="non-terminal residue" evidence="3">
    <location>
        <position position="1"/>
    </location>
</feature>